<dbReference type="EC" id="2.4.2.52" evidence="6"/>
<evidence type="ECO:0000256" key="4">
    <source>
        <dbReference type="ARBA" id="ARBA00022741"/>
    </source>
</evidence>
<comment type="similarity">
    <text evidence="2 6">Belongs to the CitG/MdcB family.</text>
</comment>
<dbReference type="Gene3D" id="1.10.4200.10">
    <property type="entry name" value="Triphosphoribosyl-dephospho-CoA protein"/>
    <property type="match status" value="1"/>
</dbReference>
<dbReference type="Pfam" id="PF01874">
    <property type="entry name" value="CitG"/>
    <property type="match status" value="1"/>
</dbReference>
<dbReference type="NCBIfam" id="TIGR03132">
    <property type="entry name" value="malonate_mdcB"/>
    <property type="match status" value="1"/>
</dbReference>
<gene>
    <name evidence="6" type="primary">citG</name>
    <name evidence="7" type="ORF">NCTC12282_03228</name>
</gene>
<dbReference type="AlphaFoldDB" id="A0A484ZJ54"/>
<dbReference type="InterPro" id="IPR017551">
    <property type="entry name" value="TriPribosyl-deP-CoA_syn_CitG"/>
</dbReference>
<dbReference type="InterPro" id="IPR002736">
    <property type="entry name" value="CitG"/>
</dbReference>
<dbReference type="GO" id="GO:0005524">
    <property type="term" value="F:ATP binding"/>
    <property type="evidence" value="ECO:0007669"/>
    <property type="project" value="UniProtKB-KW"/>
</dbReference>
<evidence type="ECO:0000313" key="7">
    <source>
        <dbReference type="EMBL" id="VFS48500.1"/>
    </source>
</evidence>
<name>A0A484ZJ54_9GAMM</name>
<accession>A0A484ZJ54</accession>
<dbReference type="Proteomes" id="UP000373449">
    <property type="component" value="Unassembled WGS sequence"/>
</dbReference>
<reference evidence="7 8" key="1">
    <citation type="submission" date="2019-03" db="EMBL/GenBank/DDBJ databases">
        <authorList>
            <consortium name="Pathogen Informatics"/>
        </authorList>
    </citation>
    <scope>NUCLEOTIDE SEQUENCE [LARGE SCALE GENOMIC DNA]</scope>
    <source>
        <strain evidence="7 8">NCTC12282</strain>
    </source>
</reference>
<keyword evidence="3 6" id="KW-0808">Transferase</keyword>
<dbReference type="PANTHER" id="PTHR30201">
    <property type="entry name" value="TRIPHOSPHORIBOSYL-DEPHOSPHO-COA SYNTHASE"/>
    <property type="match status" value="1"/>
</dbReference>
<dbReference type="GO" id="GO:0046917">
    <property type="term" value="F:triphosphoribosyl-dephospho-CoA synthase activity"/>
    <property type="evidence" value="ECO:0007669"/>
    <property type="project" value="UniProtKB-UniRule"/>
</dbReference>
<evidence type="ECO:0000256" key="6">
    <source>
        <dbReference type="HAMAP-Rule" id="MF_00397"/>
    </source>
</evidence>
<keyword evidence="4 6" id="KW-0547">Nucleotide-binding</keyword>
<dbReference type="GO" id="GO:0051191">
    <property type="term" value="P:prosthetic group biosynthetic process"/>
    <property type="evidence" value="ECO:0007669"/>
    <property type="project" value="TreeGrafter"/>
</dbReference>
<comment type="catalytic activity">
    <reaction evidence="1 6">
        <text>3'-dephospho-CoA + ATP = 2'-(5''-triphospho-alpha-D-ribosyl)-3'-dephospho-CoA + adenine</text>
        <dbReference type="Rhea" id="RHEA:15117"/>
        <dbReference type="ChEBI" id="CHEBI:16708"/>
        <dbReference type="ChEBI" id="CHEBI:30616"/>
        <dbReference type="ChEBI" id="CHEBI:57328"/>
        <dbReference type="ChEBI" id="CHEBI:61378"/>
        <dbReference type="EC" id="2.4.2.52"/>
    </reaction>
</comment>
<dbReference type="HAMAP" id="MF_00397">
    <property type="entry name" value="CitG"/>
    <property type="match status" value="1"/>
</dbReference>
<protein>
    <recommendedName>
        <fullName evidence="6">Probable 2-(5''-triphosphoribosyl)-3'-dephosphocoenzyme-A synthase</fullName>
        <shortName evidence="6">2-(5''-triphosphoribosyl)-3'-dephospho-CoA synthase</shortName>
        <ecNumber evidence="6">2.4.2.52</ecNumber>
    </recommendedName>
</protein>
<evidence type="ECO:0000313" key="8">
    <source>
        <dbReference type="Proteomes" id="UP000373449"/>
    </source>
</evidence>
<evidence type="ECO:0000256" key="3">
    <source>
        <dbReference type="ARBA" id="ARBA00022679"/>
    </source>
</evidence>
<dbReference type="InterPro" id="IPR017555">
    <property type="entry name" value="TriPribosyl-deP-CoA_syn"/>
</dbReference>
<dbReference type="NCBIfam" id="TIGR03125">
    <property type="entry name" value="citrate_citG"/>
    <property type="match status" value="1"/>
</dbReference>
<organism evidence="7 8">
    <name type="scientific">Budvicia aquatica</name>
    <dbReference type="NCBI Taxonomy" id="82979"/>
    <lineage>
        <taxon>Bacteria</taxon>
        <taxon>Pseudomonadati</taxon>
        <taxon>Pseudomonadota</taxon>
        <taxon>Gammaproteobacteria</taxon>
        <taxon>Enterobacterales</taxon>
        <taxon>Budviciaceae</taxon>
        <taxon>Budvicia</taxon>
    </lineage>
</organism>
<evidence type="ECO:0000256" key="2">
    <source>
        <dbReference type="ARBA" id="ARBA00006812"/>
    </source>
</evidence>
<dbReference type="EMBL" id="CAADJA010000002">
    <property type="protein sequence ID" value="VFS48500.1"/>
    <property type="molecule type" value="Genomic_DNA"/>
</dbReference>
<evidence type="ECO:0000256" key="1">
    <source>
        <dbReference type="ARBA" id="ARBA00001210"/>
    </source>
</evidence>
<sequence length="319" mass="35027">MKFPGGLVNFNNYPNAECINQTVIDQPANHHIERWAKVLGKLAYDAMMEEVLLTPKPGLVDQRNSGAHRDMDKETFKRSALAIADYMPEFVRAGYTLGHIAPQLVLPQLRSLGIACERAMFQTTDGVNTHKGAVFAFGLLCAAAGRLLAGKKTVAVMNLSNEVAAICQGMVERELGHNRQRLTAGERIYHTYGFTGARGEAESGFLTVLELSLPTYLTYRQAGWDNESSLLQTLLLLMSCNSDTNLVSRGGLEGLEYVKNAARDILLLGGCKHHQSIQWMTELDEDLIDKNLSPGGSADLLAVTWFLAHLPEESACFDA</sequence>
<dbReference type="PANTHER" id="PTHR30201:SF2">
    <property type="entry name" value="2-(5''-TRIPHOSPHORIBOSYL)-3'-DEPHOSPHOCOENZYME-A SYNTHASE"/>
    <property type="match status" value="1"/>
</dbReference>
<keyword evidence="5 6" id="KW-0067">ATP-binding</keyword>
<evidence type="ECO:0000256" key="5">
    <source>
        <dbReference type="ARBA" id="ARBA00022840"/>
    </source>
</evidence>
<proteinExistence type="inferred from homology"/>